<dbReference type="PANTHER" id="PTHR38044">
    <property type="entry name" value="BOUQUET FORMATION PROTEIN 4"/>
    <property type="match status" value="1"/>
</dbReference>
<dbReference type="PANTHER" id="PTHR38044:SF1">
    <property type="entry name" value="BOUQUET FORMATION PROTEIN 4"/>
    <property type="match status" value="1"/>
</dbReference>
<reference evidence="3" key="1">
    <citation type="submission" date="2020-11" db="EMBL/GenBank/DDBJ databases">
        <authorList>
            <consortium name="DOE Joint Genome Institute"/>
            <person name="Ahrendt S."/>
            <person name="Riley R."/>
            <person name="Andreopoulos W."/>
            <person name="Labutti K."/>
            <person name="Pangilinan J."/>
            <person name="Ruiz-Duenas F.J."/>
            <person name="Barrasa J.M."/>
            <person name="Sanchez-Garcia M."/>
            <person name="Camarero S."/>
            <person name="Miyauchi S."/>
            <person name="Serrano A."/>
            <person name="Linde D."/>
            <person name="Babiker R."/>
            <person name="Drula E."/>
            <person name="Ayuso-Fernandez I."/>
            <person name="Pacheco R."/>
            <person name="Padilla G."/>
            <person name="Ferreira P."/>
            <person name="Barriuso J."/>
            <person name="Kellner H."/>
            <person name="Castanera R."/>
            <person name="Alfaro M."/>
            <person name="Ramirez L."/>
            <person name="Pisabarro A.G."/>
            <person name="Kuo A."/>
            <person name="Tritt A."/>
            <person name="Lipzen A."/>
            <person name="He G."/>
            <person name="Yan M."/>
            <person name="Ng V."/>
            <person name="Cullen D."/>
            <person name="Martin F."/>
            <person name="Rosso M.-N."/>
            <person name="Henrissat B."/>
            <person name="Hibbett D."/>
            <person name="Martinez A.T."/>
            <person name="Grigoriev I.V."/>
        </authorList>
    </citation>
    <scope>NUCLEOTIDE SEQUENCE</scope>
    <source>
        <strain evidence="3">CBS 247.69</strain>
    </source>
</reference>
<evidence type="ECO:0000256" key="1">
    <source>
        <dbReference type="SAM" id="MobiDB-lite"/>
    </source>
</evidence>
<dbReference type="PROSITE" id="PS51299">
    <property type="entry name" value="HTH_APSES"/>
    <property type="match status" value="1"/>
</dbReference>
<dbReference type="SUPFAM" id="SSF54616">
    <property type="entry name" value="DNA-binding domain of Mlu1-box binding protein MBP1"/>
    <property type="match status" value="1"/>
</dbReference>
<dbReference type="GO" id="GO:1990862">
    <property type="term" value="C:nuclear membrane complex Bqt3-Bqt4"/>
    <property type="evidence" value="ECO:0007669"/>
    <property type="project" value="InterPro"/>
</dbReference>
<evidence type="ECO:0000313" key="3">
    <source>
        <dbReference type="EMBL" id="KAF9468116.1"/>
    </source>
</evidence>
<sequence>MSTRPPLPVRHANPHIPLTLTSGTLPPVKYQILNCQGQDILVGRMKIETPTPSGHAFILRRFDTGAVSLTTMFRAAFPNAPEHEEKSELQWVKENHDLSGNNGGPHNPQVTRLAGTWVSPSLAQTIGDAYALGDLIKAVVEATPDPKASYRRSGKAAAVGNTTVSPAPVVAKNVTPAKATVKPPSKTLPTPSPTAAPNPAKRRKESSPVPAPVPVASTPSLRRSMRTKSPAATSAAVAPLAPIPKTSRIAKLAPREEALTPQGSDQTVVEEDTEIIEDGITGSELRQQDIQEQQELIKNLKKQRNVAPPVTTTMEGEETDGGVDVPTKLKRAREDEEQPLKFDFKEPEVGERAIATNNRVARFQLEPRTRSFVWGIAAFAVGMSAVSLLPSLF</sequence>
<organism evidence="3 4">
    <name type="scientific">Collybia nuda</name>
    <dbReference type="NCBI Taxonomy" id="64659"/>
    <lineage>
        <taxon>Eukaryota</taxon>
        <taxon>Fungi</taxon>
        <taxon>Dikarya</taxon>
        <taxon>Basidiomycota</taxon>
        <taxon>Agaricomycotina</taxon>
        <taxon>Agaricomycetes</taxon>
        <taxon>Agaricomycetidae</taxon>
        <taxon>Agaricales</taxon>
        <taxon>Tricholomatineae</taxon>
        <taxon>Clitocybaceae</taxon>
        <taxon>Collybia</taxon>
    </lineage>
</organism>
<dbReference type="AlphaFoldDB" id="A0A9P5YGF8"/>
<dbReference type="Proteomes" id="UP000807353">
    <property type="component" value="Unassembled WGS sequence"/>
</dbReference>
<evidence type="ECO:0000259" key="2">
    <source>
        <dbReference type="PROSITE" id="PS51299"/>
    </source>
</evidence>
<dbReference type="GO" id="GO:0044820">
    <property type="term" value="P:mitotic telomere tethering at nuclear periphery"/>
    <property type="evidence" value="ECO:0007669"/>
    <property type="project" value="TreeGrafter"/>
</dbReference>
<accession>A0A9P5YGF8</accession>
<gene>
    <name evidence="3" type="ORF">BDZ94DRAFT_843559</name>
</gene>
<feature type="region of interest" description="Disordered" evidence="1">
    <location>
        <begin position="175"/>
        <end position="237"/>
    </location>
</feature>
<protein>
    <recommendedName>
        <fullName evidence="2">HTH APSES-type domain-containing protein</fullName>
    </recommendedName>
</protein>
<dbReference type="GO" id="GO:0070197">
    <property type="term" value="P:meiotic attachment of telomere to nuclear envelope"/>
    <property type="evidence" value="ECO:0007669"/>
    <property type="project" value="InterPro"/>
</dbReference>
<evidence type="ECO:0000313" key="4">
    <source>
        <dbReference type="Proteomes" id="UP000807353"/>
    </source>
</evidence>
<dbReference type="InterPro" id="IPR036887">
    <property type="entry name" value="HTH_APSES_sf"/>
</dbReference>
<dbReference type="InterPro" id="IPR003163">
    <property type="entry name" value="Tscrpt_reg_HTH_APSES-type"/>
</dbReference>
<comment type="caution">
    <text evidence="3">The sequence shown here is derived from an EMBL/GenBank/DDBJ whole genome shotgun (WGS) entry which is preliminary data.</text>
</comment>
<dbReference type="OrthoDB" id="5346159at2759"/>
<name>A0A9P5YGF8_9AGAR</name>
<proteinExistence type="predicted"/>
<feature type="domain" description="HTH APSES-type" evidence="2">
    <location>
        <begin position="36"/>
        <end position="151"/>
    </location>
</feature>
<dbReference type="InterPro" id="IPR037548">
    <property type="entry name" value="Bqt4"/>
</dbReference>
<keyword evidence="4" id="KW-1185">Reference proteome</keyword>
<dbReference type="EMBL" id="MU150234">
    <property type="protein sequence ID" value="KAF9468116.1"/>
    <property type="molecule type" value="Genomic_DNA"/>
</dbReference>
<dbReference type="GO" id="GO:0003677">
    <property type="term" value="F:DNA binding"/>
    <property type="evidence" value="ECO:0007669"/>
    <property type="project" value="InterPro"/>
</dbReference>